<reference evidence="1" key="1">
    <citation type="submission" date="2023-03" db="EMBL/GenBank/DDBJ databases">
        <title>Massive genome expansion in bonnet fungi (Mycena s.s.) driven by repeated elements and novel gene families across ecological guilds.</title>
        <authorList>
            <consortium name="Lawrence Berkeley National Laboratory"/>
            <person name="Harder C.B."/>
            <person name="Miyauchi S."/>
            <person name="Viragh M."/>
            <person name="Kuo A."/>
            <person name="Thoen E."/>
            <person name="Andreopoulos B."/>
            <person name="Lu D."/>
            <person name="Skrede I."/>
            <person name="Drula E."/>
            <person name="Henrissat B."/>
            <person name="Morin E."/>
            <person name="Kohler A."/>
            <person name="Barry K."/>
            <person name="LaButti K."/>
            <person name="Morin E."/>
            <person name="Salamov A."/>
            <person name="Lipzen A."/>
            <person name="Mereny Z."/>
            <person name="Hegedus B."/>
            <person name="Baldrian P."/>
            <person name="Stursova M."/>
            <person name="Weitz H."/>
            <person name="Taylor A."/>
            <person name="Grigoriev I.V."/>
            <person name="Nagy L.G."/>
            <person name="Martin F."/>
            <person name="Kauserud H."/>
        </authorList>
    </citation>
    <scope>NUCLEOTIDE SEQUENCE</scope>
    <source>
        <strain evidence="1">CBHHK182m</strain>
    </source>
</reference>
<dbReference type="Proteomes" id="UP001215598">
    <property type="component" value="Unassembled WGS sequence"/>
</dbReference>
<proteinExistence type="predicted"/>
<comment type="caution">
    <text evidence="1">The sequence shown here is derived from an EMBL/GenBank/DDBJ whole genome shotgun (WGS) entry which is preliminary data.</text>
</comment>
<keyword evidence="2" id="KW-1185">Reference proteome</keyword>
<evidence type="ECO:0000313" key="2">
    <source>
        <dbReference type="Proteomes" id="UP001215598"/>
    </source>
</evidence>
<dbReference type="EMBL" id="JARKIB010000061">
    <property type="protein sequence ID" value="KAJ7751625.1"/>
    <property type="molecule type" value="Genomic_DNA"/>
</dbReference>
<evidence type="ECO:0000313" key="1">
    <source>
        <dbReference type="EMBL" id="KAJ7751625.1"/>
    </source>
</evidence>
<accession>A0AAD7IW06</accession>
<protein>
    <submittedName>
        <fullName evidence="1">Uncharacterized protein</fullName>
    </submittedName>
</protein>
<sequence>MPHYGGRGWRERGWERGAGWLHNGGSNDEGDPGVEGVGVHFAKHSRNDTLRRLSAFQFISSLRPSTSTGRITSTGLSGIRQNEAENKLAMQSSDARIRLSSPILGMRERCRRCVSCLRSALEEEYVRSDGQGSLECSVPRTRLEGLRSRFGACPWARPARAEPACGEIVDGLPCESPLYWRVTLVFLPEG</sequence>
<name>A0AAD7IW06_9AGAR</name>
<gene>
    <name evidence="1" type="ORF">B0H16DRAFT_823082</name>
</gene>
<dbReference type="AlphaFoldDB" id="A0AAD7IW06"/>
<organism evidence="1 2">
    <name type="scientific">Mycena metata</name>
    <dbReference type="NCBI Taxonomy" id="1033252"/>
    <lineage>
        <taxon>Eukaryota</taxon>
        <taxon>Fungi</taxon>
        <taxon>Dikarya</taxon>
        <taxon>Basidiomycota</taxon>
        <taxon>Agaricomycotina</taxon>
        <taxon>Agaricomycetes</taxon>
        <taxon>Agaricomycetidae</taxon>
        <taxon>Agaricales</taxon>
        <taxon>Marasmiineae</taxon>
        <taxon>Mycenaceae</taxon>
        <taxon>Mycena</taxon>
    </lineage>
</organism>